<reference evidence="1" key="1">
    <citation type="journal article" date="2014" name="Front. Microbiol.">
        <title>High frequency of phylogenetically diverse reductive dehalogenase-homologous genes in deep subseafloor sedimentary metagenomes.</title>
        <authorList>
            <person name="Kawai M."/>
            <person name="Futagami T."/>
            <person name="Toyoda A."/>
            <person name="Takaki Y."/>
            <person name="Nishi S."/>
            <person name="Hori S."/>
            <person name="Arai W."/>
            <person name="Tsubouchi T."/>
            <person name="Morono Y."/>
            <person name="Uchiyama I."/>
            <person name="Ito T."/>
            <person name="Fujiyama A."/>
            <person name="Inagaki F."/>
            <person name="Takami H."/>
        </authorList>
    </citation>
    <scope>NUCLEOTIDE SEQUENCE</scope>
    <source>
        <strain evidence="1">Expedition CK06-06</strain>
    </source>
</reference>
<name>X0ZDR5_9ZZZZ</name>
<dbReference type="AlphaFoldDB" id="X0ZDR5"/>
<gene>
    <name evidence="1" type="ORF">S01H4_10775</name>
</gene>
<evidence type="ECO:0000313" key="1">
    <source>
        <dbReference type="EMBL" id="GAG67780.1"/>
    </source>
</evidence>
<feature type="non-terminal residue" evidence="1">
    <location>
        <position position="51"/>
    </location>
</feature>
<proteinExistence type="predicted"/>
<dbReference type="EMBL" id="BART01004198">
    <property type="protein sequence ID" value="GAG67780.1"/>
    <property type="molecule type" value="Genomic_DNA"/>
</dbReference>
<protein>
    <submittedName>
        <fullName evidence="1">Uncharacterized protein</fullName>
    </submittedName>
</protein>
<organism evidence="1">
    <name type="scientific">marine sediment metagenome</name>
    <dbReference type="NCBI Taxonomy" id="412755"/>
    <lineage>
        <taxon>unclassified sequences</taxon>
        <taxon>metagenomes</taxon>
        <taxon>ecological metagenomes</taxon>
    </lineage>
</organism>
<comment type="caution">
    <text evidence="1">The sequence shown here is derived from an EMBL/GenBank/DDBJ whole genome shotgun (WGS) entry which is preliminary data.</text>
</comment>
<sequence>MSGRPGHPTPGVGAGTAQVEISNGCPVLGGFGVRPHTENLVEIVATVENIA</sequence>
<accession>X0ZDR5</accession>